<feature type="compositionally biased region" description="Basic and acidic residues" evidence="1">
    <location>
        <begin position="228"/>
        <end position="240"/>
    </location>
</feature>
<feature type="transmembrane region" description="Helical" evidence="2">
    <location>
        <begin position="35"/>
        <end position="53"/>
    </location>
</feature>
<reference evidence="3" key="1">
    <citation type="journal article" date="2020" name="Nature">
        <title>Giant virus diversity and host interactions through global metagenomics.</title>
        <authorList>
            <person name="Schulz F."/>
            <person name="Roux S."/>
            <person name="Paez-Espino D."/>
            <person name="Jungbluth S."/>
            <person name="Walsh D.A."/>
            <person name="Denef V.J."/>
            <person name="McMahon K.D."/>
            <person name="Konstantinidis K.T."/>
            <person name="Eloe-Fadrosh E.A."/>
            <person name="Kyrpides N.C."/>
            <person name="Woyke T."/>
        </authorList>
    </citation>
    <scope>NUCLEOTIDE SEQUENCE</scope>
    <source>
        <strain evidence="3">GVMAG-M-3300021185-45</strain>
    </source>
</reference>
<feature type="region of interest" description="Disordered" evidence="1">
    <location>
        <begin position="228"/>
        <end position="255"/>
    </location>
</feature>
<dbReference type="AlphaFoldDB" id="A0A6C0CHN6"/>
<feature type="transmembrane region" description="Helical" evidence="2">
    <location>
        <begin position="73"/>
        <end position="94"/>
    </location>
</feature>
<proteinExistence type="predicted"/>
<name>A0A6C0CHN6_9ZZZZ</name>
<keyword evidence="2" id="KW-0472">Membrane</keyword>
<evidence type="ECO:0000313" key="3">
    <source>
        <dbReference type="EMBL" id="QHT04306.1"/>
    </source>
</evidence>
<keyword evidence="2" id="KW-0812">Transmembrane</keyword>
<protein>
    <submittedName>
        <fullName evidence="3">Uncharacterized protein</fullName>
    </submittedName>
</protein>
<evidence type="ECO:0000256" key="1">
    <source>
        <dbReference type="SAM" id="MobiDB-lite"/>
    </source>
</evidence>
<sequence>MAAVDPTASILFFLALTLAYSILKYYTKSSKTMQIWTIIYFLVLIVVQFFINVGLTDEICGFVEYGTALQQTVIPWVFVFGLLNILLMAFPNWLNPFSNTIGYLFASLTGVNGFLKSILKDRNTLNLGPKQADIISAINNVYDNKSLLINSITITNAPLWWESMKKGGLLKSGVGDEQFVKLEQYVKMKQIIAEFIWYALTGVLVTSISYNSMLNSGCTQSVEEMEKRHDEYTDNEKKIQDAQSQKEQIVYKSYE</sequence>
<evidence type="ECO:0000256" key="2">
    <source>
        <dbReference type="SAM" id="Phobius"/>
    </source>
</evidence>
<accession>A0A6C0CHN6</accession>
<dbReference type="EMBL" id="MN739426">
    <property type="protein sequence ID" value="QHT04306.1"/>
    <property type="molecule type" value="Genomic_DNA"/>
</dbReference>
<feature type="transmembrane region" description="Helical" evidence="2">
    <location>
        <begin position="191"/>
        <end position="210"/>
    </location>
</feature>
<organism evidence="3">
    <name type="scientific">viral metagenome</name>
    <dbReference type="NCBI Taxonomy" id="1070528"/>
    <lineage>
        <taxon>unclassified sequences</taxon>
        <taxon>metagenomes</taxon>
        <taxon>organismal metagenomes</taxon>
    </lineage>
</organism>
<feature type="transmembrane region" description="Helical" evidence="2">
    <location>
        <begin position="6"/>
        <end position="23"/>
    </location>
</feature>
<keyword evidence="2" id="KW-1133">Transmembrane helix</keyword>